<dbReference type="AlphaFoldDB" id="A0AAV9VU97"/>
<dbReference type="EMBL" id="JAVHJL010000012">
    <property type="protein sequence ID" value="KAK6495787.1"/>
    <property type="molecule type" value="Genomic_DNA"/>
</dbReference>
<sequence length="60" mass="6885">MQNTNEDEDEDTTYDAFTGVLQALDTELTEMSSESQQTDLNHNKPNRPSYGLRKPQNRLP</sequence>
<evidence type="ECO:0000313" key="2">
    <source>
        <dbReference type="EMBL" id="KAK6495787.1"/>
    </source>
</evidence>
<gene>
    <name evidence="2" type="ORF">TWF481_002833</name>
</gene>
<reference evidence="2 3" key="1">
    <citation type="submission" date="2023-08" db="EMBL/GenBank/DDBJ databases">
        <authorList>
            <person name="Palmer J.M."/>
        </authorList>
    </citation>
    <scope>NUCLEOTIDE SEQUENCE [LARGE SCALE GENOMIC DNA]</scope>
    <source>
        <strain evidence="2 3">TWF481</strain>
    </source>
</reference>
<keyword evidence="3" id="KW-1185">Reference proteome</keyword>
<comment type="caution">
    <text evidence="2">The sequence shown here is derived from an EMBL/GenBank/DDBJ whole genome shotgun (WGS) entry which is preliminary data.</text>
</comment>
<dbReference type="Proteomes" id="UP001370758">
    <property type="component" value="Unassembled WGS sequence"/>
</dbReference>
<accession>A0AAV9VU97</accession>
<feature type="region of interest" description="Disordered" evidence="1">
    <location>
        <begin position="29"/>
        <end position="60"/>
    </location>
</feature>
<evidence type="ECO:0000313" key="3">
    <source>
        <dbReference type="Proteomes" id="UP001370758"/>
    </source>
</evidence>
<proteinExistence type="predicted"/>
<protein>
    <submittedName>
        <fullName evidence="2">Uncharacterized protein</fullName>
    </submittedName>
</protein>
<evidence type="ECO:0000256" key="1">
    <source>
        <dbReference type="SAM" id="MobiDB-lite"/>
    </source>
</evidence>
<name>A0AAV9VU97_9PEZI</name>
<organism evidence="2 3">
    <name type="scientific">Arthrobotrys musiformis</name>
    <dbReference type="NCBI Taxonomy" id="47236"/>
    <lineage>
        <taxon>Eukaryota</taxon>
        <taxon>Fungi</taxon>
        <taxon>Dikarya</taxon>
        <taxon>Ascomycota</taxon>
        <taxon>Pezizomycotina</taxon>
        <taxon>Orbiliomycetes</taxon>
        <taxon>Orbiliales</taxon>
        <taxon>Orbiliaceae</taxon>
        <taxon>Arthrobotrys</taxon>
    </lineage>
</organism>
<feature type="compositionally biased region" description="Polar residues" evidence="1">
    <location>
        <begin position="29"/>
        <end position="40"/>
    </location>
</feature>